<organism evidence="4">
    <name type="scientific">Bacteroides intestinalis</name>
    <dbReference type="NCBI Taxonomy" id="329854"/>
    <lineage>
        <taxon>Bacteria</taxon>
        <taxon>Pseudomonadati</taxon>
        <taxon>Bacteroidota</taxon>
        <taxon>Bacteroidia</taxon>
        <taxon>Bacteroidales</taxon>
        <taxon>Bacteroidaceae</taxon>
        <taxon>Bacteroides</taxon>
    </lineage>
</organism>
<evidence type="ECO:0000313" key="5">
    <source>
        <dbReference type="Proteomes" id="UP000070319"/>
    </source>
</evidence>
<evidence type="ECO:0000259" key="3">
    <source>
        <dbReference type="SMART" id="SM00822"/>
    </source>
</evidence>
<evidence type="ECO:0000256" key="1">
    <source>
        <dbReference type="ARBA" id="ARBA00006484"/>
    </source>
</evidence>
<dbReference type="Proteomes" id="UP000070319">
    <property type="component" value="Unassembled WGS sequence"/>
</dbReference>
<comment type="similarity">
    <text evidence="1">Belongs to the short-chain dehydrogenases/reductases (SDR) family.</text>
</comment>
<dbReference type="AlphaFoldDB" id="A0A139L3I6"/>
<accession>A0A139L3I6</accession>
<dbReference type="PANTHER" id="PTHR43477">
    <property type="entry name" value="DIHYDROANTICAPSIN 7-DEHYDROGENASE"/>
    <property type="match status" value="1"/>
</dbReference>
<reference evidence="4 5" key="1">
    <citation type="submission" date="2016-02" db="EMBL/GenBank/DDBJ databases">
        <authorList>
            <person name="Wen L."/>
            <person name="He K."/>
            <person name="Yang H."/>
        </authorList>
    </citation>
    <scope>NUCLEOTIDE SEQUENCE [LARGE SCALE GENOMIC DNA]</scope>
    <source>
        <strain evidence="4 5">KLE1704</strain>
    </source>
</reference>
<evidence type="ECO:0000256" key="2">
    <source>
        <dbReference type="ARBA" id="ARBA00023002"/>
    </source>
</evidence>
<gene>
    <name evidence="4" type="ORF">HMPREF2531_03296</name>
</gene>
<dbReference type="GO" id="GO:0016491">
    <property type="term" value="F:oxidoreductase activity"/>
    <property type="evidence" value="ECO:0007669"/>
    <property type="project" value="UniProtKB-KW"/>
</dbReference>
<dbReference type="CDD" id="cd05233">
    <property type="entry name" value="SDR_c"/>
    <property type="match status" value="1"/>
</dbReference>
<dbReference type="InterPro" id="IPR051122">
    <property type="entry name" value="SDR_DHRS6-like"/>
</dbReference>
<protein>
    <submittedName>
        <fullName evidence="4">Oxidoreductase, short chain dehydrogenase/reductase family protein</fullName>
    </submittedName>
</protein>
<dbReference type="SMART" id="SM00822">
    <property type="entry name" value="PKS_KR"/>
    <property type="match status" value="1"/>
</dbReference>
<dbReference type="FunFam" id="3.40.50.720:FF:000084">
    <property type="entry name" value="Short-chain dehydrogenase reductase"/>
    <property type="match status" value="1"/>
</dbReference>
<dbReference type="InterPro" id="IPR002347">
    <property type="entry name" value="SDR_fam"/>
</dbReference>
<dbReference type="PRINTS" id="PR00081">
    <property type="entry name" value="GDHRDH"/>
</dbReference>
<dbReference type="PANTHER" id="PTHR43477:SF1">
    <property type="entry name" value="DIHYDROANTICAPSIN 7-DEHYDROGENASE"/>
    <property type="match status" value="1"/>
</dbReference>
<feature type="domain" description="Ketoreductase" evidence="3">
    <location>
        <begin position="14"/>
        <end position="193"/>
    </location>
</feature>
<evidence type="ECO:0000313" key="4">
    <source>
        <dbReference type="EMBL" id="KXT45976.1"/>
    </source>
</evidence>
<sequence>MEELYFNPFSLSRKKVLVTGASSGIGRAIAITCSKMGATVALTGRNRQKLEETFSLMSAGMHTIICADLNVRQDIDDLVGSISNLDGIVQCAGVGSRVLCKSITQDDLQYVFKPNVEAPILLQTALLSQKKINRAASIVFVASRAADAPSIGNAAYSASKGAILSYAKCLALELSPRLIRVNSICPAMVWTDLILQGGISKEELEQAQLKYPLKRYGTPEDVAYLAVYLLSDASSWMTGSSIDLTGGAKEL</sequence>
<dbReference type="EMBL" id="LTDF01000130">
    <property type="protein sequence ID" value="KXT45976.1"/>
    <property type="molecule type" value="Genomic_DNA"/>
</dbReference>
<dbReference type="PROSITE" id="PS00061">
    <property type="entry name" value="ADH_SHORT"/>
    <property type="match status" value="1"/>
</dbReference>
<dbReference type="Pfam" id="PF13561">
    <property type="entry name" value="adh_short_C2"/>
    <property type="match status" value="1"/>
</dbReference>
<comment type="caution">
    <text evidence="4">The sequence shown here is derived from an EMBL/GenBank/DDBJ whole genome shotgun (WGS) entry which is preliminary data.</text>
</comment>
<name>A0A139L3I6_9BACE</name>
<dbReference type="InterPro" id="IPR036291">
    <property type="entry name" value="NAD(P)-bd_dom_sf"/>
</dbReference>
<dbReference type="RefSeq" id="WP_061437135.1">
    <property type="nucleotide sequence ID" value="NZ_KQ968722.1"/>
</dbReference>
<dbReference type="InterPro" id="IPR020904">
    <property type="entry name" value="Sc_DH/Rdtase_CS"/>
</dbReference>
<keyword evidence="2" id="KW-0560">Oxidoreductase</keyword>
<dbReference type="Gene3D" id="3.40.50.720">
    <property type="entry name" value="NAD(P)-binding Rossmann-like Domain"/>
    <property type="match status" value="1"/>
</dbReference>
<dbReference type="InterPro" id="IPR057326">
    <property type="entry name" value="KR_dom"/>
</dbReference>
<proteinExistence type="inferred from homology"/>
<dbReference type="PATRIC" id="fig|329854.7.peg.3365"/>
<dbReference type="SUPFAM" id="SSF51735">
    <property type="entry name" value="NAD(P)-binding Rossmann-fold domains"/>
    <property type="match status" value="1"/>
</dbReference>